<dbReference type="Proteomes" id="UP001497535">
    <property type="component" value="Unassembled WGS sequence"/>
</dbReference>
<evidence type="ECO:0000313" key="1">
    <source>
        <dbReference type="EMBL" id="CAK5049972.1"/>
    </source>
</evidence>
<accession>A0ACB0YJU5</accession>
<proteinExistence type="predicted"/>
<organism evidence="1 2">
    <name type="scientific">Meloidogyne enterolobii</name>
    <name type="common">Root-knot nematode worm</name>
    <name type="synonym">Meloidogyne mayaguensis</name>
    <dbReference type="NCBI Taxonomy" id="390850"/>
    <lineage>
        <taxon>Eukaryota</taxon>
        <taxon>Metazoa</taxon>
        <taxon>Ecdysozoa</taxon>
        <taxon>Nematoda</taxon>
        <taxon>Chromadorea</taxon>
        <taxon>Rhabditida</taxon>
        <taxon>Tylenchina</taxon>
        <taxon>Tylenchomorpha</taxon>
        <taxon>Tylenchoidea</taxon>
        <taxon>Meloidogynidae</taxon>
        <taxon>Meloidogyninae</taxon>
        <taxon>Meloidogyne</taxon>
    </lineage>
</organism>
<name>A0ACB0YJU5_MELEN</name>
<dbReference type="EMBL" id="CAVMJV010000014">
    <property type="protein sequence ID" value="CAK5049972.1"/>
    <property type="molecule type" value="Genomic_DNA"/>
</dbReference>
<comment type="caution">
    <text evidence="1">The sequence shown here is derived from an EMBL/GenBank/DDBJ whole genome shotgun (WGS) entry which is preliminary data.</text>
</comment>
<evidence type="ECO:0000313" key="2">
    <source>
        <dbReference type="Proteomes" id="UP001497535"/>
    </source>
</evidence>
<protein>
    <submittedName>
        <fullName evidence="1">Uncharacterized protein</fullName>
    </submittedName>
</protein>
<reference evidence="1" key="1">
    <citation type="submission" date="2023-11" db="EMBL/GenBank/DDBJ databases">
        <authorList>
            <person name="Poullet M."/>
        </authorList>
    </citation>
    <scope>NUCLEOTIDE SEQUENCE</scope>
    <source>
        <strain evidence="1">E1834</strain>
    </source>
</reference>
<gene>
    <name evidence="1" type="ORF">MENTE1834_LOCUS13174</name>
</gene>
<sequence>MVMFSYSFSGLFKAFSEGNLAFHPWAMKKGVSPTCELIDVLYAKAKSGNVWGQSFPRVVVEIISAKVRLYRSHCPLADW</sequence>
<keyword evidence="2" id="KW-1185">Reference proteome</keyword>